<feature type="domain" description="HTH rpiR-type" evidence="1">
    <location>
        <begin position="11"/>
        <end position="87"/>
    </location>
</feature>
<dbReference type="InterPro" id="IPR047640">
    <property type="entry name" value="RpiR-like"/>
</dbReference>
<dbReference type="SUPFAM" id="SSF53697">
    <property type="entry name" value="SIS domain"/>
    <property type="match status" value="1"/>
</dbReference>
<sequence>MSATPESPASQHIGQLIRQRFETLTPHERRVATFILDHFDDFAVYNAAELARLSGVSKATVTRLFKRLGFESFRDVREHARTLRNHGVPLVTDAAAMGQGLERFTRHFERERHNLHRCLEALGARTFDALVDALDRARRVVVIGYRNAYPVALHLRQQLIQAREGVALAPQPGQSLGEEIAALDERDLVIVMGFRRRPRHFAALIEMLAAGSAASLLIADPGAGRYREQVRWFIECPLESVSAFDSYASAMSLVNLIANALLHQRLAEGRARIQQLNELYGALDEIEPGAIMPTTTITDHKPGESS</sequence>
<keyword evidence="3" id="KW-1185">Reference proteome</keyword>
<proteinExistence type="predicted"/>
<protein>
    <submittedName>
        <fullName evidence="2">MurR/RpiR family transcriptional regulator</fullName>
    </submittedName>
</protein>
<accession>A0ABV6G493</accession>
<dbReference type="Gene3D" id="1.10.10.10">
    <property type="entry name" value="Winged helix-like DNA-binding domain superfamily/Winged helix DNA-binding domain"/>
    <property type="match status" value="1"/>
</dbReference>
<comment type="caution">
    <text evidence="2">The sequence shown here is derived from an EMBL/GenBank/DDBJ whole genome shotgun (WGS) entry which is preliminary data.</text>
</comment>
<dbReference type="InterPro" id="IPR000281">
    <property type="entry name" value="HTH_RpiR"/>
</dbReference>
<dbReference type="Pfam" id="PF01418">
    <property type="entry name" value="HTH_6"/>
    <property type="match status" value="1"/>
</dbReference>
<dbReference type="EMBL" id="JBHLVX010000042">
    <property type="protein sequence ID" value="MFC0268474.1"/>
    <property type="molecule type" value="Genomic_DNA"/>
</dbReference>
<dbReference type="PROSITE" id="PS51071">
    <property type="entry name" value="HTH_RPIR"/>
    <property type="match status" value="1"/>
</dbReference>
<dbReference type="Gene3D" id="3.40.50.10490">
    <property type="entry name" value="Glucose-6-phosphate isomerase like protein, domain 1"/>
    <property type="match status" value="1"/>
</dbReference>
<dbReference type="InterPro" id="IPR001347">
    <property type="entry name" value="SIS_dom"/>
</dbReference>
<gene>
    <name evidence="2" type="ORF">ACFFHW_10855</name>
</gene>
<evidence type="ECO:0000313" key="3">
    <source>
        <dbReference type="Proteomes" id="UP001589814"/>
    </source>
</evidence>
<name>A0ABV6G493_9GAMM</name>
<dbReference type="InterPro" id="IPR036388">
    <property type="entry name" value="WH-like_DNA-bd_sf"/>
</dbReference>
<evidence type="ECO:0000259" key="1">
    <source>
        <dbReference type="PROSITE" id="PS51071"/>
    </source>
</evidence>
<dbReference type="Proteomes" id="UP001589814">
    <property type="component" value="Unassembled WGS sequence"/>
</dbReference>
<dbReference type="SUPFAM" id="SSF46689">
    <property type="entry name" value="Homeodomain-like"/>
    <property type="match status" value="1"/>
</dbReference>
<evidence type="ECO:0000313" key="2">
    <source>
        <dbReference type="EMBL" id="MFC0268474.1"/>
    </source>
</evidence>
<dbReference type="PANTHER" id="PTHR30514:SF18">
    <property type="entry name" value="RPIR-FAMILY TRANSCRIPTIONAL REGULATOR"/>
    <property type="match status" value="1"/>
</dbReference>
<reference evidence="2 3" key="1">
    <citation type="submission" date="2024-09" db="EMBL/GenBank/DDBJ databases">
        <authorList>
            <person name="Sun Q."/>
            <person name="Mori K."/>
        </authorList>
    </citation>
    <scope>NUCLEOTIDE SEQUENCE [LARGE SCALE GENOMIC DNA]</scope>
    <source>
        <strain evidence="2 3">CCM 7415</strain>
    </source>
</reference>
<dbReference type="InterPro" id="IPR046348">
    <property type="entry name" value="SIS_dom_sf"/>
</dbReference>
<organism evidence="2 3">
    <name type="scientific">Kushneria aurantia</name>
    <dbReference type="NCBI Taxonomy" id="504092"/>
    <lineage>
        <taxon>Bacteria</taxon>
        <taxon>Pseudomonadati</taxon>
        <taxon>Pseudomonadota</taxon>
        <taxon>Gammaproteobacteria</taxon>
        <taxon>Oceanospirillales</taxon>
        <taxon>Halomonadaceae</taxon>
        <taxon>Kushneria</taxon>
    </lineage>
</organism>
<dbReference type="Pfam" id="PF01380">
    <property type="entry name" value="SIS"/>
    <property type="match status" value="1"/>
</dbReference>
<dbReference type="RefSeq" id="WP_019950344.1">
    <property type="nucleotide sequence ID" value="NZ_JBHLVX010000042.1"/>
</dbReference>
<dbReference type="PANTHER" id="PTHR30514">
    <property type="entry name" value="GLUCOKINASE"/>
    <property type="match status" value="1"/>
</dbReference>
<dbReference type="InterPro" id="IPR009057">
    <property type="entry name" value="Homeodomain-like_sf"/>
</dbReference>